<evidence type="ECO:0000313" key="2">
    <source>
        <dbReference type="EMBL" id="OAD08597.1"/>
    </source>
</evidence>
<dbReference type="PANTHER" id="PTHR40050:SF1">
    <property type="entry name" value="INNER SPORE COAT PROTEIN H"/>
    <property type="match status" value="1"/>
</dbReference>
<evidence type="ECO:0000313" key="3">
    <source>
        <dbReference type="Proteomes" id="UP000077051"/>
    </source>
</evidence>
<dbReference type="Proteomes" id="UP000077051">
    <property type="component" value="Unassembled WGS sequence"/>
</dbReference>
<dbReference type="VEuPathDB" id="FungiDB:MUCCIDRAFT_76509"/>
<reference evidence="2 3" key="1">
    <citation type="submission" date="2015-06" db="EMBL/GenBank/DDBJ databases">
        <title>Expansion of signal transduction pathways in fungi by whole-genome duplication.</title>
        <authorList>
            <consortium name="DOE Joint Genome Institute"/>
            <person name="Corrochano L.M."/>
            <person name="Kuo A."/>
            <person name="Marcet-Houben M."/>
            <person name="Polaino S."/>
            <person name="Salamov A."/>
            <person name="Villalobos J.M."/>
            <person name="Alvarez M.I."/>
            <person name="Avalos J."/>
            <person name="Benito E.P."/>
            <person name="Benoit I."/>
            <person name="Burger G."/>
            <person name="Camino L.P."/>
            <person name="Canovas D."/>
            <person name="Cerda-Olmedo E."/>
            <person name="Cheng J.-F."/>
            <person name="Dominguez A."/>
            <person name="Elias M."/>
            <person name="Eslava A.P."/>
            <person name="Glaser F."/>
            <person name="Grimwood J."/>
            <person name="Gutierrez G."/>
            <person name="Heitman J."/>
            <person name="Henrissat B."/>
            <person name="Iturriaga E.A."/>
            <person name="Lang B.F."/>
            <person name="Lavin J.L."/>
            <person name="Lee S."/>
            <person name="Li W."/>
            <person name="Lindquist E."/>
            <person name="Lopez-Garcia S."/>
            <person name="Luque E.M."/>
            <person name="Marcos A.T."/>
            <person name="Martin J."/>
            <person name="Mccluskey K."/>
            <person name="Medina H.R."/>
            <person name="Miralles-Duran A."/>
            <person name="Miyazaki A."/>
            <person name="Munoz-Torres E."/>
            <person name="Oguiza J.A."/>
            <person name="Ohm R."/>
            <person name="Olmedo M."/>
            <person name="Orejas M."/>
            <person name="Ortiz-Castellanos L."/>
            <person name="Pisabarro A.G."/>
            <person name="Rodriguez-Romero J."/>
            <person name="Ruiz-Herrera J."/>
            <person name="Ruiz-Vazquez R."/>
            <person name="Sanz C."/>
            <person name="Schackwitz W."/>
            <person name="Schmutz J."/>
            <person name="Shahriari M."/>
            <person name="Shelest E."/>
            <person name="Silva-Franco F."/>
            <person name="Soanes D."/>
            <person name="Syed K."/>
            <person name="Tagua V.G."/>
            <person name="Talbot N.J."/>
            <person name="Thon M."/>
            <person name="De Vries R.P."/>
            <person name="Wiebenga A."/>
            <person name="Yadav J.S."/>
            <person name="Braun E.L."/>
            <person name="Baker S."/>
            <person name="Garre V."/>
            <person name="Horwitz B."/>
            <person name="Torres-Martinez S."/>
            <person name="Idnurm A."/>
            <person name="Herrera-Estrella A."/>
            <person name="Gabaldon T."/>
            <person name="Grigoriev I.V."/>
        </authorList>
    </citation>
    <scope>NUCLEOTIDE SEQUENCE [LARGE SCALE GENOMIC DNA]</scope>
    <source>
        <strain evidence="2 3">CBS 277.49</strain>
    </source>
</reference>
<dbReference type="OrthoDB" id="10267127at2759"/>
<dbReference type="PANTHER" id="PTHR40050">
    <property type="entry name" value="INNER SPORE COAT PROTEIN H"/>
    <property type="match status" value="1"/>
</dbReference>
<feature type="signal peptide" evidence="1">
    <location>
        <begin position="1"/>
        <end position="29"/>
    </location>
</feature>
<proteinExistence type="predicted"/>
<comment type="caution">
    <text evidence="2">The sequence shown here is derived from an EMBL/GenBank/DDBJ whole genome shotgun (WGS) entry which is preliminary data.</text>
</comment>
<evidence type="ECO:0008006" key="4">
    <source>
        <dbReference type="Google" id="ProtNLM"/>
    </source>
</evidence>
<protein>
    <recommendedName>
        <fullName evidence="4">Coth-domain-containing protein</fullName>
    </recommendedName>
</protein>
<name>A0A162ZYI8_MUCCL</name>
<dbReference type="Pfam" id="PF08757">
    <property type="entry name" value="CotH"/>
    <property type="match status" value="1"/>
</dbReference>
<feature type="chain" id="PRO_5007841412" description="Coth-domain-containing protein" evidence="1">
    <location>
        <begin position="30"/>
        <end position="589"/>
    </location>
</feature>
<sequence length="589" mass="65537">MIFTGIGNSNIALLQAAASSILLASLVSAQQQNITYNVIAAPESTSNMSIAVIVDNSTYPLAAKANDGGLLYQGEAPVAQTGYHYAILDAMQQVNASEAFSRPPVMNKTTYNEFFNRSSNVYNVTSLPQILDPIPAIKRIESDLHLQDQIPTIHLWGNATAIEALNGNQLDEDLDVELNMTYYGLQKVQTVENVKVSVAGRSSRWVSKLSYNVKIKKKADDDLFGYKKLKLRAMGYDASYIRERVAFATLKSVGVPCTEYSYIRVFFNNKPAGFYGLIETFQDPWLANEFADGDKKYKSGYLYQGQAMSMTQTQFLVSDLSYYGDNTTLYSLGQYKIKAGTKGDEKPKDFKELRDFTKFINETTNATSVKEWNKKLETDGFTRAMAIENLLGFSDAYMTLADNFYVYSDPDTKRMIYIPADLDTSIGSSIFLKSYMLDGNYSNHPGFHLRPLTKHFFANQEFLNNYEHLLLNLSQTLVNPTVMNPFIDSVVDMIYPDVEWDQSLPRLGSEVGFNFGNESMSDIGNVPGLSSFIPPGFAADGLTQVLNQTFEESVGGNINSTTQESVKQFIANKSANIIAFYNQSSNAAA</sequence>
<keyword evidence="1" id="KW-0732">Signal</keyword>
<gene>
    <name evidence="2" type="ORF">MUCCIDRAFT_76509</name>
</gene>
<dbReference type="EMBL" id="AMYB01000001">
    <property type="protein sequence ID" value="OAD08597.1"/>
    <property type="molecule type" value="Genomic_DNA"/>
</dbReference>
<keyword evidence="3" id="KW-1185">Reference proteome</keyword>
<dbReference type="STRING" id="747725.A0A162ZYI8"/>
<dbReference type="InterPro" id="IPR014867">
    <property type="entry name" value="Spore_coat_CotH_CotH2/3/7"/>
</dbReference>
<evidence type="ECO:0000256" key="1">
    <source>
        <dbReference type="SAM" id="SignalP"/>
    </source>
</evidence>
<dbReference type="AlphaFoldDB" id="A0A162ZYI8"/>
<accession>A0A162ZYI8</accession>
<organism evidence="2 3">
    <name type="scientific">Mucor lusitanicus CBS 277.49</name>
    <dbReference type="NCBI Taxonomy" id="747725"/>
    <lineage>
        <taxon>Eukaryota</taxon>
        <taxon>Fungi</taxon>
        <taxon>Fungi incertae sedis</taxon>
        <taxon>Mucoromycota</taxon>
        <taxon>Mucoromycotina</taxon>
        <taxon>Mucoromycetes</taxon>
        <taxon>Mucorales</taxon>
        <taxon>Mucorineae</taxon>
        <taxon>Mucoraceae</taxon>
        <taxon>Mucor</taxon>
    </lineage>
</organism>